<gene>
    <name evidence="1" type="ORF">H0235_009904</name>
</gene>
<accession>A0A834NZR7</accession>
<dbReference type="AlphaFoldDB" id="A0A834NZR7"/>
<protein>
    <submittedName>
        <fullName evidence="1">Uncharacterized protein</fullName>
    </submittedName>
</protein>
<keyword evidence="2" id="KW-1185">Reference proteome</keyword>
<reference evidence="1" key="1">
    <citation type="journal article" date="2020" name="G3 (Bethesda)">
        <title>High-Quality Assemblies for Three Invasive Social Wasps from the &lt;i&gt;Vespula&lt;/i&gt; Genus.</title>
        <authorList>
            <person name="Harrop T.W.R."/>
            <person name="Guhlin J."/>
            <person name="McLaughlin G.M."/>
            <person name="Permina E."/>
            <person name="Stockwell P."/>
            <person name="Gilligan J."/>
            <person name="Le Lec M.F."/>
            <person name="Gruber M.A.M."/>
            <person name="Quinn O."/>
            <person name="Lovegrove M."/>
            <person name="Duncan E.J."/>
            <person name="Remnant E.J."/>
            <person name="Van Eeckhoven J."/>
            <person name="Graham B."/>
            <person name="Knapp R.A."/>
            <person name="Langford K.W."/>
            <person name="Kronenberg Z."/>
            <person name="Press M.O."/>
            <person name="Eacker S.M."/>
            <person name="Wilson-Rankin E.E."/>
            <person name="Purcell J."/>
            <person name="Lester P.J."/>
            <person name="Dearden P.K."/>
        </authorList>
    </citation>
    <scope>NUCLEOTIDE SEQUENCE</scope>
    <source>
        <strain evidence="1">Volc-1</strain>
    </source>
</reference>
<name>A0A834NZR7_VESPE</name>
<evidence type="ECO:0000313" key="2">
    <source>
        <dbReference type="Proteomes" id="UP000600918"/>
    </source>
</evidence>
<dbReference type="Proteomes" id="UP000600918">
    <property type="component" value="Unassembled WGS sequence"/>
</dbReference>
<dbReference type="EMBL" id="JACSDY010000008">
    <property type="protein sequence ID" value="KAF7422068.1"/>
    <property type="molecule type" value="Genomic_DNA"/>
</dbReference>
<evidence type="ECO:0000313" key="1">
    <source>
        <dbReference type="EMBL" id="KAF7422068.1"/>
    </source>
</evidence>
<organism evidence="1 2">
    <name type="scientific">Vespula pensylvanica</name>
    <name type="common">Western yellow jacket</name>
    <name type="synonym">Wasp</name>
    <dbReference type="NCBI Taxonomy" id="30213"/>
    <lineage>
        <taxon>Eukaryota</taxon>
        <taxon>Metazoa</taxon>
        <taxon>Ecdysozoa</taxon>
        <taxon>Arthropoda</taxon>
        <taxon>Hexapoda</taxon>
        <taxon>Insecta</taxon>
        <taxon>Pterygota</taxon>
        <taxon>Neoptera</taxon>
        <taxon>Endopterygota</taxon>
        <taxon>Hymenoptera</taxon>
        <taxon>Apocrita</taxon>
        <taxon>Aculeata</taxon>
        <taxon>Vespoidea</taxon>
        <taxon>Vespidae</taxon>
        <taxon>Vespinae</taxon>
        <taxon>Vespula</taxon>
    </lineage>
</organism>
<proteinExistence type="predicted"/>
<sequence length="140" mass="15403">MGLAPTNEIQAPLKVHCVQRMAIHSASEAVNILPHALFKREVSCFLRYVTDWGGLGRAGADWGELERVEESGVRPGEGRCRFFTAVVSFVYAAIVRKREKEVCGNDICVRESHGTPVESAGSPLKNCTFTLPENEEVLLS</sequence>
<comment type="caution">
    <text evidence="1">The sequence shown here is derived from an EMBL/GenBank/DDBJ whole genome shotgun (WGS) entry which is preliminary data.</text>
</comment>